<reference evidence="2 3" key="1">
    <citation type="submission" date="2020-02" db="EMBL/GenBank/DDBJ databases">
        <authorList>
            <person name="Merkhofer E.C."/>
            <person name="Bhalla S."/>
            <person name="Bricker J.S."/>
            <person name="Brissette I."/>
            <person name="Cavasco M."/>
            <person name="Coleman S."/>
            <person name="Katsanos J."/>
            <person name="Mckinney A."/>
            <person name="Tibbets T."/>
            <person name="Garlena R.A."/>
            <person name="Russell D.A."/>
            <person name="Pope W.H."/>
            <person name="Jacobs-Sera D."/>
            <person name="Hatfull G.F."/>
        </authorList>
    </citation>
    <scope>NUCLEOTIDE SEQUENCE [LARGE SCALE GENOMIC DNA]</scope>
</reference>
<keyword evidence="3" id="KW-1185">Reference proteome</keyword>
<organism evidence="2 3">
    <name type="scientific">Gordonia phage DumpsterDude</name>
    <dbReference type="NCBI Taxonomy" id="2713262"/>
    <lineage>
        <taxon>Viruses</taxon>
        <taxon>Duplodnaviria</taxon>
        <taxon>Heunggongvirae</taxon>
        <taxon>Uroviricota</taxon>
        <taxon>Caudoviricetes</taxon>
        <taxon>Ruthyvirus</taxon>
        <taxon>Ruthyvirus dumpsterdude</taxon>
    </lineage>
</organism>
<evidence type="ECO:0000313" key="3">
    <source>
        <dbReference type="Proteomes" id="UP000500788"/>
    </source>
</evidence>
<dbReference type="GeneID" id="62974238"/>
<feature type="compositionally biased region" description="Low complexity" evidence="1">
    <location>
        <begin position="57"/>
        <end position="66"/>
    </location>
</feature>
<sequence>MTAYQLVAIEFTEVLARNEKGQPTKIHRYRQGDTIELTGSEEQRLVKAGAVVPVVEVEPVDAGDPPADGPDGDDPDGSGDGDDSDPDPDGDDELKRPRKAGPVDDWRAYAVSKGIDADKAEGMTKAELIELVGGED</sequence>
<protein>
    <recommendedName>
        <fullName evidence="4">Head-to-tail connector protein</fullName>
    </recommendedName>
</protein>
<gene>
    <name evidence="2" type="primary">7</name>
    <name evidence="2" type="ORF">SEA_DUMPSTERDUDE_7</name>
</gene>
<feature type="compositionally biased region" description="Acidic residues" evidence="1">
    <location>
        <begin position="70"/>
        <end position="92"/>
    </location>
</feature>
<dbReference type="EMBL" id="MT024859">
    <property type="protein sequence ID" value="QIN93595.1"/>
    <property type="molecule type" value="Genomic_DNA"/>
</dbReference>
<evidence type="ECO:0008006" key="4">
    <source>
        <dbReference type="Google" id="ProtNLM"/>
    </source>
</evidence>
<accession>A0A6G8R063</accession>
<feature type="region of interest" description="Disordered" evidence="1">
    <location>
        <begin position="57"/>
        <end position="107"/>
    </location>
</feature>
<dbReference type="RefSeq" id="YP_010001073.1">
    <property type="nucleotide sequence ID" value="NC_053172.1"/>
</dbReference>
<evidence type="ECO:0000313" key="2">
    <source>
        <dbReference type="EMBL" id="QIN93595.1"/>
    </source>
</evidence>
<evidence type="ECO:0000256" key="1">
    <source>
        <dbReference type="SAM" id="MobiDB-lite"/>
    </source>
</evidence>
<dbReference type="Proteomes" id="UP000500788">
    <property type="component" value="Segment"/>
</dbReference>
<proteinExistence type="predicted"/>
<dbReference type="KEGG" id="vg:62974238"/>
<name>A0A6G8R063_9CAUD</name>